<evidence type="ECO:0000256" key="1">
    <source>
        <dbReference type="SAM" id="SignalP"/>
    </source>
</evidence>
<feature type="signal peptide" evidence="1">
    <location>
        <begin position="1"/>
        <end position="23"/>
    </location>
</feature>
<dbReference type="EMBL" id="FJOF01000003">
    <property type="protein sequence ID" value="CZR37705.1"/>
    <property type="molecule type" value="Genomic_DNA"/>
</dbReference>
<gene>
    <name evidence="2" type="ORF">FPRO_07104</name>
</gene>
<dbReference type="Proteomes" id="UP000183971">
    <property type="component" value="Unassembled WGS sequence"/>
</dbReference>
<dbReference type="RefSeq" id="XP_031078298.1">
    <property type="nucleotide sequence ID" value="XM_031227908.1"/>
</dbReference>
<accession>A0A1L7VE24</accession>
<sequence>MKATTILASLFVLGTTFVENASANYLCYRTGHSMDTKDLQYHSRRACRGYDGIRGAFQGTFGPNQQKTACINYGGSHIDMNVKNLNPSKSFDLKDEDCENEFRWLIRNCNIQGVGTSLGGQVTRPSGWYFSTDLPRIDPNQGREC</sequence>
<keyword evidence="3" id="KW-1185">Reference proteome</keyword>
<evidence type="ECO:0000313" key="2">
    <source>
        <dbReference type="EMBL" id="CZR37705.1"/>
    </source>
</evidence>
<comment type="caution">
    <text evidence="2">The sequence shown here is derived from an EMBL/GenBank/DDBJ whole genome shotgun (WGS) entry which is preliminary data.</text>
</comment>
<dbReference type="GeneID" id="42051983"/>
<proteinExistence type="predicted"/>
<name>A0A1L7VE24_FUSPR</name>
<feature type="chain" id="PRO_5012905470" evidence="1">
    <location>
        <begin position="24"/>
        <end position="145"/>
    </location>
</feature>
<dbReference type="VEuPathDB" id="FungiDB:FPRO_07104"/>
<evidence type="ECO:0000313" key="3">
    <source>
        <dbReference type="Proteomes" id="UP000183971"/>
    </source>
</evidence>
<protein>
    <submittedName>
        <fullName evidence="2">Uncharacterized protein</fullName>
    </submittedName>
</protein>
<keyword evidence="1" id="KW-0732">Signal</keyword>
<dbReference type="AlphaFoldDB" id="A0A1L7VE24"/>
<reference evidence="3" key="1">
    <citation type="journal article" date="2016" name="Genome Biol. Evol.">
        <title>Comparative 'omics' of the Fusarium fujikuroi species complex highlights differences in genetic potential and metabolite synthesis.</title>
        <authorList>
            <person name="Niehaus E.-M."/>
            <person name="Muensterkoetter M."/>
            <person name="Proctor R.H."/>
            <person name="Brown D.W."/>
            <person name="Sharon A."/>
            <person name="Idan Y."/>
            <person name="Oren-Young L."/>
            <person name="Sieber C.M."/>
            <person name="Novak O."/>
            <person name="Pencik A."/>
            <person name="Tarkowska D."/>
            <person name="Hromadova K."/>
            <person name="Freeman S."/>
            <person name="Maymon M."/>
            <person name="Elazar M."/>
            <person name="Youssef S.A."/>
            <person name="El-Shabrawy E.S.M."/>
            <person name="Shalaby A.B.A."/>
            <person name="Houterman P."/>
            <person name="Brock N.L."/>
            <person name="Burkhardt I."/>
            <person name="Tsavkelova E.A."/>
            <person name="Dickschat J.S."/>
            <person name="Galuszka P."/>
            <person name="Gueldener U."/>
            <person name="Tudzynski B."/>
        </authorList>
    </citation>
    <scope>NUCLEOTIDE SEQUENCE [LARGE SCALE GENOMIC DNA]</scope>
    <source>
        <strain evidence="3">ET1</strain>
    </source>
</reference>
<organism evidence="2 3">
    <name type="scientific">Fusarium proliferatum (strain ET1)</name>
    <name type="common">Orchid endophyte fungus</name>
    <dbReference type="NCBI Taxonomy" id="1227346"/>
    <lineage>
        <taxon>Eukaryota</taxon>
        <taxon>Fungi</taxon>
        <taxon>Dikarya</taxon>
        <taxon>Ascomycota</taxon>
        <taxon>Pezizomycotina</taxon>
        <taxon>Sordariomycetes</taxon>
        <taxon>Hypocreomycetidae</taxon>
        <taxon>Hypocreales</taxon>
        <taxon>Nectriaceae</taxon>
        <taxon>Fusarium</taxon>
        <taxon>Fusarium fujikuroi species complex</taxon>
    </lineage>
</organism>